<organism evidence="2">
    <name type="scientific">Magallana gigas</name>
    <name type="common">Pacific oyster</name>
    <name type="synonym">Crassostrea gigas</name>
    <dbReference type="NCBI Taxonomy" id="29159"/>
    <lineage>
        <taxon>Eukaryota</taxon>
        <taxon>Metazoa</taxon>
        <taxon>Spiralia</taxon>
        <taxon>Lophotrochozoa</taxon>
        <taxon>Mollusca</taxon>
        <taxon>Bivalvia</taxon>
        <taxon>Autobranchia</taxon>
        <taxon>Pteriomorphia</taxon>
        <taxon>Ostreida</taxon>
        <taxon>Ostreoidea</taxon>
        <taxon>Ostreidae</taxon>
        <taxon>Magallana</taxon>
    </lineage>
</organism>
<name>K1PSM8_MAGGI</name>
<feature type="region of interest" description="Disordered" evidence="1">
    <location>
        <begin position="105"/>
        <end position="201"/>
    </location>
</feature>
<evidence type="ECO:0000313" key="2">
    <source>
        <dbReference type="EMBL" id="EKC21884.1"/>
    </source>
</evidence>
<gene>
    <name evidence="2" type="ORF">CGI_10003180</name>
</gene>
<sequence length="581" mass="65844">MRLDRATKATGAPKFIECVRYRDTVRNRSAGPISDQCSDVSPGHTLHRHQRFILSLTPLTHFGDDKREYLMDFLAINRDMSTTCWSLWQRMPPRYQLTSRREELDLADERCRTPGPTPRGQRQSASRGASTTATRTTFTDIPPRNSRDVTGNGKRSQFPNRKSGYIDHFKTQQRVNSAKVKFSSNPPTSPFSPRERASTAPQFPVTKLENSVSGQELSASNVQDICSEHKATGGRIRAPTVRPKHAITDLDEATALLTENKSVLKDTSQRRLNVRETTEGTMYIDNGKVFFIKRSRHDPTNLLKSRTTDGGFLASIRKDYLKKSKYIATKGEKLEQEDSPTLQHERVYYNQKVGHILDYYSRDDEDRMSIDDLAKYTRSSPRTAFSRSVSPRSSKVRKLYFAPDQDELSPRRSPDLLEDPNINSYMKVNFQSKLHDRKFYLRTPNKPELHNLSTTDIDNCKCGICKIEMQLSLMEKLGIGYPFAKQVDLQKQTILESTTQKAADENRDIERGGPIPEVEEITTDGSKTSAGAAENINHPENSFITITVPGMNIEREGTQTESMVDTSRNLQPTPLPSALID</sequence>
<accession>K1PSM8</accession>
<dbReference type="InParanoid" id="K1PSM8"/>
<feature type="compositionally biased region" description="Basic and acidic residues" evidence="1">
    <location>
        <begin position="502"/>
        <end position="511"/>
    </location>
</feature>
<protein>
    <submittedName>
        <fullName evidence="2">Uncharacterized protein</fullName>
    </submittedName>
</protein>
<feature type="compositionally biased region" description="Low complexity" evidence="1">
    <location>
        <begin position="122"/>
        <end position="139"/>
    </location>
</feature>
<dbReference type="EMBL" id="JH819069">
    <property type="protein sequence ID" value="EKC21884.1"/>
    <property type="molecule type" value="Genomic_DNA"/>
</dbReference>
<evidence type="ECO:0000256" key="1">
    <source>
        <dbReference type="SAM" id="MobiDB-lite"/>
    </source>
</evidence>
<feature type="region of interest" description="Disordered" evidence="1">
    <location>
        <begin position="498"/>
        <end position="537"/>
    </location>
</feature>
<dbReference type="AlphaFoldDB" id="K1PSM8"/>
<feature type="compositionally biased region" description="Polar residues" evidence="1">
    <location>
        <begin position="559"/>
        <end position="572"/>
    </location>
</feature>
<reference evidence="2" key="1">
    <citation type="journal article" date="2012" name="Nature">
        <title>The oyster genome reveals stress adaptation and complexity of shell formation.</title>
        <authorList>
            <person name="Zhang G."/>
            <person name="Fang X."/>
            <person name="Guo X."/>
            <person name="Li L."/>
            <person name="Luo R."/>
            <person name="Xu F."/>
            <person name="Yang P."/>
            <person name="Zhang L."/>
            <person name="Wang X."/>
            <person name="Qi H."/>
            <person name="Xiong Z."/>
            <person name="Que H."/>
            <person name="Xie Y."/>
            <person name="Holland P.W."/>
            <person name="Paps J."/>
            <person name="Zhu Y."/>
            <person name="Wu F."/>
            <person name="Chen Y."/>
            <person name="Wang J."/>
            <person name="Peng C."/>
            <person name="Meng J."/>
            <person name="Yang L."/>
            <person name="Liu J."/>
            <person name="Wen B."/>
            <person name="Zhang N."/>
            <person name="Huang Z."/>
            <person name="Zhu Q."/>
            <person name="Feng Y."/>
            <person name="Mount A."/>
            <person name="Hedgecock D."/>
            <person name="Xu Z."/>
            <person name="Liu Y."/>
            <person name="Domazet-Loso T."/>
            <person name="Du Y."/>
            <person name="Sun X."/>
            <person name="Zhang S."/>
            <person name="Liu B."/>
            <person name="Cheng P."/>
            <person name="Jiang X."/>
            <person name="Li J."/>
            <person name="Fan D."/>
            <person name="Wang W."/>
            <person name="Fu W."/>
            <person name="Wang T."/>
            <person name="Wang B."/>
            <person name="Zhang J."/>
            <person name="Peng Z."/>
            <person name="Li Y."/>
            <person name="Li N."/>
            <person name="Wang J."/>
            <person name="Chen M."/>
            <person name="He Y."/>
            <person name="Tan F."/>
            <person name="Song X."/>
            <person name="Zheng Q."/>
            <person name="Huang R."/>
            <person name="Yang H."/>
            <person name="Du X."/>
            <person name="Chen L."/>
            <person name="Yang M."/>
            <person name="Gaffney P.M."/>
            <person name="Wang S."/>
            <person name="Luo L."/>
            <person name="She Z."/>
            <person name="Ming Y."/>
            <person name="Huang W."/>
            <person name="Zhang S."/>
            <person name="Huang B."/>
            <person name="Zhang Y."/>
            <person name="Qu T."/>
            <person name="Ni P."/>
            <person name="Miao G."/>
            <person name="Wang J."/>
            <person name="Wang Q."/>
            <person name="Steinberg C.E."/>
            <person name="Wang H."/>
            <person name="Li N."/>
            <person name="Qian L."/>
            <person name="Zhang G."/>
            <person name="Li Y."/>
            <person name="Yang H."/>
            <person name="Liu X."/>
            <person name="Wang J."/>
            <person name="Yin Y."/>
            <person name="Wang J."/>
        </authorList>
    </citation>
    <scope>NUCLEOTIDE SEQUENCE [LARGE SCALE GENOMIC DNA]</scope>
    <source>
        <strain evidence="2">05x7-T-G4-1.051#20</strain>
    </source>
</reference>
<feature type="region of interest" description="Disordered" evidence="1">
    <location>
        <begin position="554"/>
        <end position="581"/>
    </location>
</feature>
<proteinExistence type="predicted"/>
<dbReference type="HOGENOM" id="CLU_469504_0_0_1"/>